<protein>
    <submittedName>
        <fullName evidence="2">Uncharacterized protein</fullName>
    </submittedName>
</protein>
<keyword evidence="1" id="KW-0812">Transmembrane</keyword>
<feature type="transmembrane region" description="Helical" evidence="1">
    <location>
        <begin position="189"/>
        <end position="210"/>
    </location>
</feature>
<keyword evidence="1" id="KW-0472">Membrane</keyword>
<feature type="transmembrane region" description="Helical" evidence="1">
    <location>
        <begin position="355"/>
        <end position="375"/>
    </location>
</feature>
<keyword evidence="1" id="KW-1133">Transmembrane helix</keyword>
<gene>
    <name evidence="2" type="ORF">Fcan01_17780</name>
</gene>
<evidence type="ECO:0000313" key="3">
    <source>
        <dbReference type="Proteomes" id="UP000198287"/>
    </source>
</evidence>
<evidence type="ECO:0000256" key="1">
    <source>
        <dbReference type="SAM" id="Phobius"/>
    </source>
</evidence>
<dbReference type="AlphaFoldDB" id="A0A226DP01"/>
<keyword evidence="3" id="KW-1185">Reference proteome</keyword>
<feature type="transmembrane region" description="Helical" evidence="1">
    <location>
        <begin position="87"/>
        <end position="107"/>
    </location>
</feature>
<accession>A0A226DP01</accession>
<feature type="transmembrane region" description="Helical" evidence="1">
    <location>
        <begin position="119"/>
        <end position="139"/>
    </location>
</feature>
<dbReference type="EMBL" id="LNIX01000013">
    <property type="protein sequence ID" value="OXA47265.1"/>
    <property type="molecule type" value="Genomic_DNA"/>
</dbReference>
<organism evidence="2 3">
    <name type="scientific">Folsomia candida</name>
    <name type="common">Springtail</name>
    <dbReference type="NCBI Taxonomy" id="158441"/>
    <lineage>
        <taxon>Eukaryota</taxon>
        <taxon>Metazoa</taxon>
        <taxon>Ecdysozoa</taxon>
        <taxon>Arthropoda</taxon>
        <taxon>Hexapoda</taxon>
        <taxon>Collembola</taxon>
        <taxon>Entomobryomorpha</taxon>
        <taxon>Isotomoidea</taxon>
        <taxon>Isotomidae</taxon>
        <taxon>Proisotominae</taxon>
        <taxon>Folsomia</taxon>
    </lineage>
</organism>
<feature type="transmembrane region" description="Helical" evidence="1">
    <location>
        <begin position="265"/>
        <end position="291"/>
    </location>
</feature>
<reference evidence="2 3" key="1">
    <citation type="submission" date="2015-12" db="EMBL/GenBank/DDBJ databases">
        <title>The genome of Folsomia candida.</title>
        <authorList>
            <person name="Faddeeva A."/>
            <person name="Derks M.F."/>
            <person name="Anvar Y."/>
            <person name="Smit S."/>
            <person name="Van Straalen N."/>
            <person name="Roelofs D."/>
        </authorList>
    </citation>
    <scope>NUCLEOTIDE SEQUENCE [LARGE SCALE GENOMIC DNA]</scope>
    <source>
        <strain evidence="2 3">VU population</strain>
        <tissue evidence="2">Whole body</tissue>
    </source>
</reference>
<sequence length="456" mass="51719">MTIGFGTAAYSIVAAVKLASKSKLKLRLFRWTKKIMDQHYGMALLVQNLYVDRYPLLYKPPIFIREWKGRLHLVGVKRPLDWIQTRFPLFILLCILVACAWAISIVAPSSPRPAMDVRIWAWWFVIVLAICGSEVYYLWLVKGRETSVFWGNEMLQLEMDLKRATQECRHAHINIHTPLDAFILFGLKVFVWIGYLFTPVGTFICMILGFDPQSYVLSYLMTSWPMISILLRTLTFHSEPLLTVVILSGRFVTMTVALYEGERLLIIVLGSIYIIIYTAATVVGLLGKLVIINRRRIQIGLFHRHIRVYTMLILAVHAVEDIVNMTLSIVILATTVVLVTITFVSVRLGHLLPGYLVLIIVSAGIFGFLLAKTLLTKTASIFKNVVELLEAFKGVEIVGGMRRGVRLGYLRDVRRFDVLKIPIGVGSTVFTTVDKNTNVRLSRLFVEVSVNALILF</sequence>
<feature type="transmembrane region" description="Helical" evidence="1">
    <location>
        <begin position="312"/>
        <end position="343"/>
    </location>
</feature>
<evidence type="ECO:0000313" key="2">
    <source>
        <dbReference type="EMBL" id="OXA47265.1"/>
    </source>
</evidence>
<dbReference type="Proteomes" id="UP000198287">
    <property type="component" value="Unassembled WGS sequence"/>
</dbReference>
<comment type="caution">
    <text evidence="2">The sequence shown here is derived from an EMBL/GenBank/DDBJ whole genome shotgun (WGS) entry which is preliminary data.</text>
</comment>
<name>A0A226DP01_FOLCA</name>
<proteinExistence type="predicted"/>